<keyword evidence="4" id="KW-1185">Reference proteome</keyword>
<dbReference type="Proteomes" id="UP001552299">
    <property type="component" value="Unassembled WGS sequence"/>
</dbReference>
<organism evidence="3 4">
    <name type="scientific">Dendrobium thyrsiflorum</name>
    <name type="common">Pinecone-like raceme dendrobium</name>
    <name type="synonym">Orchid</name>
    <dbReference type="NCBI Taxonomy" id="117978"/>
    <lineage>
        <taxon>Eukaryota</taxon>
        <taxon>Viridiplantae</taxon>
        <taxon>Streptophyta</taxon>
        <taxon>Embryophyta</taxon>
        <taxon>Tracheophyta</taxon>
        <taxon>Spermatophyta</taxon>
        <taxon>Magnoliopsida</taxon>
        <taxon>Liliopsida</taxon>
        <taxon>Asparagales</taxon>
        <taxon>Orchidaceae</taxon>
        <taxon>Epidendroideae</taxon>
        <taxon>Malaxideae</taxon>
        <taxon>Dendrobiinae</taxon>
        <taxon>Dendrobium</taxon>
    </lineage>
</organism>
<comment type="caution">
    <text evidence="3">The sequence shown here is derived from an EMBL/GenBank/DDBJ whole genome shotgun (WGS) entry which is preliminary data.</text>
</comment>
<accession>A0ABD0VTX6</accession>
<evidence type="ECO:0000313" key="3">
    <source>
        <dbReference type="EMBL" id="KAL0928564.1"/>
    </source>
</evidence>
<dbReference type="AlphaFoldDB" id="A0ABD0VTX6"/>
<dbReference type="PANTHER" id="PTHR33116">
    <property type="entry name" value="REVERSE TRANSCRIPTASE ZINC-BINDING DOMAIN-CONTAINING PROTEIN-RELATED-RELATED"/>
    <property type="match status" value="1"/>
</dbReference>
<reference evidence="3 4" key="1">
    <citation type="journal article" date="2024" name="Plant Biotechnol. J.">
        <title>Dendrobium thyrsiflorum genome and its molecular insights into genes involved in important horticultural traits.</title>
        <authorList>
            <person name="Chen B."/>
            <person name="Wang J.Y."/>
            <person name="Zheng P.J."/>
            <person name="Li K.L."/>
            <person name="Liang Y.M."/>
            <person name="Chen X.F."/>
            <person name="Zhang C."/>
            <person name="Zhao X."/>
            <person name="He X."/>
            <person name="Zhang G.Q."/>
            <person name="Liu Z.J."/>
            <person name="Xu Q."/>
        </authorList>
    </citation>
    <scope>NUCLEOTIDE SEQUENCE [LARGE SCALE GENOMIC DNA]</scope>
    <source>
        <strain evidence="3">GZMU011</strain>
    </source>
</reference>
<dbReference type="InterPro" id="IPR001878">
    <property type="entry name" value="Znf_CCHC"/>
</dbReference>
<protein>
    <recommendedName>
        <fullName evidence="2">CCHC-type domain-containing protein</fullName>
    </recommendedName>
</protein>
<evidence type="ECO:0000259" key="2">
    <source>
        <dbReference type="PROSITE" id="PS50158"/>
    </source>
</evidence>
<keyword evidence="1" id="KW-0862">Zinc</keyword>
<keyword evidence="1" id="KW-0479">Metal-binding</keyword>
<dbReference type="PANTHER" id="PTHR33116:SF86">
    <property type="entry name" value="REVERSE TRANSCRIPTASE DOMAIN-CONTAINING PROTEIN"/>
    <property type="match status" value="1"/>
</dbReference>
<sequence length="635" mass="71886">MSLGVWVEGLAGRFFQKLEYEKISFFCYECGRVGHVKNDCCYRKSIEVVYGVEASSKELSKEELVKNRSIDTRSTYGPWVHVNHKKKKKNFLVKPILSGGQQMLKRKDPVNISDVNADLVDRDVQVAIVSSSILMEDNAEKDAEVLEEAEFFRALSDELQSNIQPEKGMLSFCDIVPIVINKFQTLNDNADKVEERVYSPMVLTKGEKKLEKTNMANPVAGSSETEKVKLVKELKSLGPVKNLPRGRNIDGGFKKYDVFFVGIVETKISCIDRLEFNKFMGKDWDFFLFPSEGSSGGIMINGVVEGVCSKNWPNPCKLIDETDVRLLEADFTHQEIMEVIANLGGNKAPGIDGRMMLIKSIFLAIPLFLSTHVVVPLSLLKEFAKMSRNFIWNKYDGGHELHYVAWEVLCKAKDKGGRGLFSANGEVKSTSSSSWKVIWNGWKSLSKVVRWKIALGSSINVLRDVWILDKSLEKWPTFFAGMEDDLLNVDAFIKDGIWNSDRLKMFFGEELWDIITSIRIYPELIEDRMELKFKFSGRTISAMTSEMEDNDRMEDNNYRNCVMHGGREYSVVFIAAEVLSFVTASPLNRATSGNWGVNQRQLSCDYWHPPPPEWIKINIDASLLINNKAGVGGVL</sequence>
<proteinExistence type="predicted"/>
<dbReference type="EMBL" id="JANQDX010000001">
    <property type="protein sequence ID" value="KAL0928564.1"/>
    <property type="molecule type" value="Genomic_DNA"/>
</dbReference>
<evidence type="ECO:0000256" key="1">
    <source>
        <dbReference type="PROSITE-ProRule" id="PRU00047"/>
    </source>
</evidence>
<name>A0ABD0VTX6_DENTH</name>
<gene>
    <name evidence="3" type="ORF">M5K25_000458</name>
</gene>
<dbReference type="PROSITE" id="PS50158">
    <property type="entry name" value="ZF_CCHC"/>
    <property type="match status" value="1"/>
</dbReference>
<dbReference type="GO" id="GO:0008270">
    <property type="term" value="F:zinc ion binding"/>
    <property type="evidence" value="ECO:0007669"/>
    <property type="project" value="UniProtKB-KW"/>
</dbReference>
<keyword evidence="1" id="KW-0863">Zinc-finger</keyword>
<evidence type="ECO:0000313" key="4">
    <source>
        <dbReference type="Proteomes" id="UP001552299"/>
    </source>
</evidence>
<feature type="domain" description="CCHC-type" evidence="2">
    <location>
        <begin position="27"/>
        <end position="40"/>
    </location>
</feature>